<dbReference type="SMART" id="SM00325">
    <property type="entry name" value="RhoGEF"/>
    <property type="match status" value="1"/>
</dbReference>
<dbReference type="Gene3D" id="6.10.140.680">
    <property type="match status" value="1"/>
</dbReference>
<dbReference type="PROSITE" id="PS50106">
    <property type="entry name" value="PDZ"/>
    <property type="match status" value="1"/>
</dbReference>
<evidence type="ECO:0000313" key="7">
    <source>
        <dbReference type="Proteomes" id="UP000319801"/>
    </source>
</evidence>
<dbReference type="InterPro" id="IPR001478">
    <property type="entry name" value="PDZ"/>
</dbReference>
<dbReference type="Pfam" id="PF00621">
    <property type="entry name" value="RhoGEF"/>
    <property type="match status" value="1"/>
</dbReference>
<dbReference type="Gene3D" id="1.20.900.10">
    <property type="entry name" value="Dbl homology (DH) domain"/>
    <property type="match status" value="1"/>
</dbReference>
<keyword evidence="7" id="KW-1185">Reference proteome</keyword>
<dbReference type="InterPro" id="IPR040655">
    <property type="entry name" value="TIAM1_CC-Ex"/>
</dbReference>
<dbReference type="Pfam" id="PF00169">
    <property type="entry name" value="PH"/>
    <property type="match status" value="1"/>
</dbReference>
<dbReference type="SUPFAM" id="SSF50729">
    <property type="entry name" value="PH domain-like"/>
    <property type="match status" value="2"/>
</dbReference>
<evidence type="ECO:0000259" key="4">
    <source>
        <dbReference type="PROSITE" id="PS50010"/>
    </source>
</evidence>
<dbReference type="Gene3D" id="2.30.29.30">
    <property type="entry name" value="Pleckstrin-homology domain (PH domain)/Phosphotyrosine-binding domain (PTB)"/>
    <property type="match status" value="3"/>
</dbReference>
<dbReference type="CDD" id="cd01765">
    <property type="entry name" value="FERM_F0_F1"/>
    <property type="match status" value="1"/>
</dbReference>
<evidence type="ECO:0000259" key="5">
    <source>
        <dbReference type="PROSITE" id="PS50106"/>
    </source>
</evidence>
<organism evidence="6 7">
    <name type="scientific">Bagarius yarrelli</name>
    <name type="common">Goonch</name>
    <name type="synonym">Bagrus yarrelli</name>
    <dbReference type="NCBI Taxonomy" id="175774"/>
    <lineage>
        <taxon>Eukaryota</taxon>
        <taxon>Metazoa</taxon>
        <taxon>Chordata</taxon>
        <taxon>Craniata</taxon>
        <taxon>Vertebrata</taxon>
        <taxon>Euteleostomi</taxon>
        <taxon>Actinopterygii</taxon>
        <taxon>Neopterygii</taxon>
        <taxon>Teleostei</taxon>
        <taxon>Ostariophysi</taxon>
        <taxon>Siluriformes</taxon>
        <taxon>Sisoridae</taxon>
        <taxon>Sisorinae</taxon>
        <taxon>Bagarius</taxon>
    </lineage>
</organism>
<evidence type="ECO:0000259" key="3">
    <source>
        <dbReference type="PROSITE" id="PS50003"/>
    </source>
</evidence>
<feature type="domain" description="DH" evidence="4">
    <location>
        <begin position="881"/>
        <end position="1067"/>
    </location>
</feature>
<dbReference type="CDD" id="cd01230">
    <property type="entry name" value="PH1_Tiam1_2"/>
    <property type="match status" value="1"/>
</dbReference>
<dbReference type="SMART" id="SM00233">
    <property type="entry name" value="PH"/>
    <property type="match status" value="1"/>
</dbReference>
<dbReference type="Proteomes" id="UP000319801">
    <property type="component" value="Unassembled WGS sequence"/>
</dbReference>
<feature type="region of interest" description="Disordered" evidence="2">
    <location>
        <begin position="406"/>
        <end position="432"/>
    </location>
</feature>
<dbReference type="SUPFAM" id="SSF50156">
    <property type="entry name" value="PDZ domain-like"/>
    <property type="match status" value="1"/>
</dbReference>
<reference evidence="6 7" key="1">
    <citation type="journal article" date="2019" name="Genome Biol. Evol.">
        <title>Whole-Genome Sequencing of the Giant Devil Catfish, Bagarius yarrelli.</title>
        <authorList>
            <person name="Jiang W."/>
            <person name="Lv Y."/>
            <person name="Cheng L."/>
            <person name="Yang K."/>
            <person name="Chao B."/>
            <person name="Wang X."/>
            <person name="Li Y."/>
            <person name="Pan X."/>
            <person name="You X."/>
            <person name="Zhang Y."/>
            <person name="Yang J."/>
            <person name="Li J."/>
            <person name="Zhang X."/>
            <person name="Liu S."/>
            <person name="Sun C."/>
            <person name="Yang J."/>
            <person name="Shi Q."/>
        </authorList>
    </citation>
    <scope>NUCLEOTIDE SEQUENCE [LARGE SCALE GENOMIC DNA]</scope>
    <source>
        <strain evidence="6">JWS20170419001</strain>
        <tissue evidence="6">Muscle</tissue>
    </source>
</reference>
<evidence type="ECO:0000256" key="1">
    <source>
        <dbReference type="ARBA" id="ARBA00022737"/>
    </source>
</evidence>
<feature type="compositionally biased region" description="Basic residues" evidence="2">
    <location>
        <begin position="634"/>
        <end position="643"/>
    </location>
</feature>
<feature type="region of interest" description="Disordered" evidence="2">
    <location>
        <begin position="634"/>
        <end position="686"/>
    </location>
</feature>
<dbReference type="PROSITE" id="PS00741">
    <property type="entry name" value="DH_1"/>
    <property type="match status" value="1"/>
</dbReference>
<feature type="compositionally biased region" description="Low complexity" evidence="2">
    <location>
        <begin position="1225"/>
        <end position="1235"/>
    </location>
</feature>
<dbReference type="InterPro" id="IPR001849">
    <property type="entry name" value="PH_domain"/>
</dbReference>
<feature type="region of interest" description="Disordered" evidence="2">
    <location>
        <begin position="98"/>
        <end position="130"/>
    </location>
</feature>
<dbReference type="PROSITE" id="PS50010">
    <property type="entry name" value="DH_2"/>
    <property type="match status" value="1"/>
</dbReference>
<proteinExistence type="predicted"/>
<dbReference type="OrthoDB" id="8059989at2759"/>
<dbReference type="SUPFAM" id="SSF48065">
    <property type="entry name" value="DBL homology domain (DH-domain)"/>
    <property type="match status" value="1"/>
</dbReference>
<dbReference type="InterPro" id="IPR036034">
    <property type="entry name" value="PDZ_sf"/>
</dbReference>
<dbReference type="CDD" id="cd00160">
    <property type="entry name" value="RhoGEF"/>
    <property type="match status" value="1"/>
</dbReference>
<dbReference type="EMBL" id="VCAZ01000186">
    <property type="protein sequence ID" value="TTE07131.1"/>
    <property type="molecule type" value="Genomic_DNA"/>
</dbReference>
<dbReference type="PANTHER" id="PTHR46001">
    <property type="entry name" value="TIAM (MAMMALIAN TUMOR INVASION AND METASTASIS FACTOR) HOMOLOG"/>
    <property type="match status" value="1"/>
</dbReference>
<dbReference type="Pfam" id="PF18385">
    <property type="entry name" value="Tiam_CC_Ex"/>
    <property type="match status" value="1"/>
</dbReference>
<evidence type="ECO:0000256" key="2">
    <source>
        <dbReference type="SAM" id="MobiDB-lite"/>
    </source>
</evidence>
<dbReference type="InterPro" id="IPR011993">
    <property type="entry name" value="PH-like_dom_sf"/>
</dbReference>
<dbReference type="InterPro" id="IPR000219">
    <property type="entry name" value="DH_dom"/>
</dbReference>
<feature type="compositionally biased region" description="Basic and acidic residues" evidence="2">
    <location>
        <begin position="114"/>
        <end position="129"/>
    </location>
</feature>
<feature type="domain" description="PDZ" evidence="5">
    <location>
        <begin position="731"/>
        <end position="791"/>
    </location>
</feature>
<dbReference type="InterPro" id="IPR001331">
    <property type="entry name" value="GDS_CDC24_CS"/>
</dbReference>
<dbReference type="GO" id="GO:0007264">
    <property type="term" value="P:small GTPase-mediated signal transduction"/>
    <property type="evidence" value="ECO:0007669"/>
    <property type="project" value="InterPro"/>
</dbReference>
<name>A0A556VA70_BAGYA</name>
<dbReference type="InterPro" id="IPR055230">
    <property type="entry name" value="PH_Tiam1/2"/>
</dbReference>
<dbReference type="GO" id="GO:0005085">
    <property type="term" value="F:guanyl-nucleotide exchange factor activity"/>
    <property type="evidence" value="ECO:0007669"/>
    <property type="project" value="InterPro"/>
</dbReference>
<comment type="caution">
    <text evidence="6">The sequence shown here is derived from an EMBL/GenBank/DDBJ whole genome shotgun (WGS) entry which is preliminary data.</text>
</comment>
<dbReference type="PANTHER" id="PTHR46001:SF5">
    <property type="entry name" value="RHO GUANINE NUCLEOTIDE EXCHANGE FACTOR TIAM2"/>
    <property type="match status" value="1"/>
</dbReference>
<dbReference type="InterPro" id="IPR043537">
    <property type="entry name" value="Tiam1/Tiam2/Sif"/>
</dbReference>
<sequence length="1376" mass="154264">MGNSESQFQTQGSRSSSFTLSNRQEPYPVRCRTFKEDSLTPHCRWRTGSSLKSKAEKRCGLSQHRANQSSLLRHCDYITKGGEGKRNISAQWNNGHFEENRRDCNGHALNGYKTPERKPKLEDLDDHSSPKVVIKSDGSVRVEFSHMSKNSTLPDENGGSVQLLKFSPTSHSVSTPESALVQNSPINRTSKRNSLSSEGSWYDSPWGPGIELNYDGVCALPNRLSETLPSVRIEYFDEPCIPRLLYRDPVMAATFSTAEDLKLANELSFKHRTPFLHVMEEPVLAESSGARQYSSYTLPCPQTKPTAENSGKKEIIKNRMRRFSDWTGSLTRNGRRSQSGIDGLTADTSSPSQVSSLLGYHKVQCRGRSQSQVLPSCSGGSFSALHPATDGLRQNIYDNFMRELETSQTTTGSGERRGENSAEDTESSSQETVGSLEQLDLLCEKEQDVVRRAGWLTFKPLLTLHKDRKLELVARRKWKQYWVTLKGCTLLFYETYGKGSPEQEASPSYALLAEDGIVQAVPEHPKKENVFCLSNAFGDVYLFQATSQTDLENWVTAIHSASASLFAKRHGKEDTPLLLRGQIRSLLQKIDMDGKMKKMAELQMSIVTDSKSRKAIENQICSRDEATLRKRSLSLPRRSRGKRGMFSSHKALDSLTKRSRDRRPCTSQRPDAPADTYSQVPPDGSRWERSVTERLVWVYMPDHQVVTVTLSGQHTVEELLNTVCKRTLPASAQMRQRSDGGLDSKTAQAFSGPGSVDSLNQSRIFVTQVFSGGIAFSEGLRPGDEILVLNGCQVSRLDLELIQTLFNVSCVSEGKAGVETRQHHRLSLRAVQHSKSAETVFALYHSCQDSSVRLMEVQTETAPPGGTLLRACPRHMSVSERLRKVVQELVDTEKSYVKDLSCLLEIYLKPLQKETFLTQDEMESLFGSLPEMLNFQKVFLQTLEERIASTPDFGTLQTPVQFRGWRGEPELMLPAVKVCITLRGCKHSSCAAKTDRAFKDFLDARNPTEQHSTTLESYLIKPVQRVLKYPLLLRELVSLTDTDSEEHYHLTEALKAMEKVASHINEMQKIHEDYGAVFDQLVAEQSGSEREVTEISIGEFLTHSSVMWLNPFPSLGRMKKEPELTVFDSNCMWDLIHTKSQLEGRPETLFQLCSSSPESRVKTLKTIRAILRENTRKGALGSERPAERSSKEQLAPLTGSSSRAFWLVQKPDSASESSGDPPTAPSSEAPPTNSTLGRERMRESDILSDDGWFSERSATESMESRFYQLRLSDETRVEPEGGEINAHETQPQLRRAHFSAARRRLARSDTRRSQAALLSLRQNSCSLDGQTDTAVVSADLNMLLERDFSVHSLTSVINEDCFYQNTTTRSPTTTLS</sequence>
<keyword evidence="1" id="KW-0677">Repeat</keyword>
<feature type="region of interest" description="Disordered" evidence="2">
    <location>
        <begin position="1"/>
        <end position="22"/>
    </location>
</feature>
<dbReference type="PROSITE" id="PS50003">
    <property type="entry name" value="PH_DOMAIN"/>
    <property type="match status" value="1"/>
</dbReference>
<accession>A0A556VA70</accession>
<feature type="compositionally biased region" description="Basic and acidic residues" evidence="2">
    <location>
        <begin position="650"/>
        <end position="664"/>
    </location>
</feature>
<dbReference type="Pfam" id="PF23014">
    <property type="entry name" value="PH_Tiam1"/>
    <property type="match status" value="2"/>
</dbReference>
<dbReference type="Gene3D" id="2.30.42.10">
    <property type="match status" value="1"/>
</dbReference>
<gene>
    <name evidence="6" type="ORF">Baya_14880</name>
</gene>
<protein>
    <submittedName>
        <fullName evidence="6">T-lymphoma invasion and metastasis-inducing protein 2</fullName>
    </submittedName>
</protein>
<feature type="domain" description="PH" evidence="3">
    <location>
        <begin position="449"/>
        <end position="563"/>
    </location>
</feature>
<evidence type="ECO:0000313" key="6">
    <source>
        <dbReference type="EMBL" id="TTE07131.1"/>
    </source>
</evidence>
<feature type="region of interest" description="Disordered" evidence="2">
    <location>
        <begin position="1175"/>
        <end position="1254"/>
    </location>
</feature>
<feature type="region of interest" description="Disordered" evidence="2">
    <location>
        <begin position="327"/>
        <end position="353"/>
    </location>
</feature>
<dbReference type="InterPro" id="IPR035899">
    <property type="entry name" value="DBL_dom_sf"/>
</dbReference>